<organism evidence="2 3">
    <name type="scientific">Prorocentrum cordatum</name>
    <dbReference type="NCBI Taxonomy" id="2364126"/>
    <lineage>
        <taxon>Eukaryota</taxon>
        <taxon>Sar</taxon>
        <taxon>Alveolata</taxon>
        <taxon>Dinophyceae</taxon>
        <taxon>Prorocentrales</taxon>
        <taxon>Prorocentraceae</taxon>
        <taxon>Prorocentrum</taxon>
    </lineage>
</organism>
<gene>
    <name evidence="2" type="ORF">PCOR1329_LOCUS82732</name>
</gene>
<proteinExistence type="predicted"/>
<feature type="region of interest" description="Disordered" evidence="1">
    <location>
        <begin position="1"/>
        <end position="27"/>
    </location>
</feature>
<evidence type="ECO:0000313" key="2">
    <source>
        <dbReference type="EMBL" id="CAK0907853.1"/>
    </source>
</evidence>
<feature type="non-terminal residue" evidence="2">
    <location>
        <position position="1"/>
    </location>
</feature>
<reference evidence="2" key="1">
    <citation type="submission" date="2023-10" db="EMBL/GenBank/DDBJ databases">
        <authorList>
            <person name="Chen Y."/>
            <person name="Shah S."/>
            <person name="Dougan E. K."/>
            <person name="Thang M."/>
            <person name="Chan C."/>
        </authorList>
    </citation>
    <scope>NUCLEOTIDE SEQUENCE [LARGE SCALE GENOMIC DNA]</scope>
</reference>
<evidence type="ECO:0000256" key="1">
    <source>
        <dbReference type="SAM" id="MobiDB-lite"/>
    </source>
</evidence>
<dbReference type="EMBL" id="CAUYUJ010021926">
    <property type="protein sequence ID" value="CAK0907853.1"/>
    <property type="molecule type" value="Genomic_DNA"/>
</dbReference>
<name>A0ABN9Y5K9_9DINO</name>
<keyword evidence="3" id="KW-1185">Reference proteome</keyword>
<sequence length="202" mass="22224">EREEETGSTREAKHERNYLTDSRTAASRTPALLTKARGAAVILVCRRLLQSTCSPSSRGVWGAEAESDVPALHPRHGPPAHRQRGPAGHCGGSGCLMLDLSERARGETATGMAEERKGGEEFSWREQWVTWSSKLIIKKSWLTQFEVADGYKLRCKDRGSAPNFVNPTRCLGWQDEGRPGNSTDLQHARAAPLQQFVADLGT</sequence>
<feature type="compositionally biased region" description="Basic and acidic residues" evidence="1">
    <location>
        <begin position="1"/>
        <end position="18"/>
    </location>
</feature>
<accession>A0ABN9Y5K9</accession>
<protein>
    <submittedName>
        <fullName evidence="2">Uncharacterized protein</fullName>
    </submittedName>
</protein>
<dbReference type="Proteomes" id="UP001189429">
    <property type="component" value="Unassembled WGS sequence"/>
</dbReference>
<comment type="caution">
    <text evidence="2">The sequence shown here is derived from an EMBL/GenBank/DDBJ whole genome shotgun (WGS) entry which is preliminary data.</text>
</comment>
<evidence type="ECO:0000313" key="3">
    <source>
        <dbReference type="Proteomes" id="UP001189429"/>
    </source>
</evidence>